<feature type="region of interest" description="Disordered" evidence="1">
    <location>
        <begin position="265"/>
        <end position="411"/>
    </location>
</feature>
<accession>A0A9P6GA71</accession>
<name>A0A9P6GA71_9PLEO</name>
<protein>
    <submittedName>
        <fullName evidence="2">Uncharacterized protein</fullName>
    </submittedName>
</protein>
<feature type="compositionally biased region" description="Acidic residues" evidence="1">
    <location>
        <begin position="159"/>
        <end position="171"/>
    </location>
</feature>
<feature type="compositionally biased region" description="Basic residues" evidence="1">
    <location>
        <begin position="327"/>
        <end position="343"/>
    </location>
</feature>
<proteinExistence type="predicted"/>
<evidence type="ECO:0000256" key="1">
    <source>
        <dbReference type="SAM" id="MobiDB-lite"/>
    </source>
</evidence>
<feature type="compositionally biased region" description="Low complexity" evidence="1">
    <location>
        <begin position="287"/>
        <end position="306"/>
    </location>
</feature>
<feature type="compositionally biased region" description="Acidic residues" evidence="1">
    <location>
        <begin position="397"/>
        <end position="411"/>
    </location>
</feature>
<evidence type="ECO:0000313" key="2">
    <source>
        <dbReference type="EMBL" id="KAF9731757.1"/>
    </source>
</evidence>
<sequence>MFQTYMKYCSLRLETSPQLSEHTHSRLQLAIKKFSRTETPNSQLIALNLPLPTAQKQILAPATHATANYPMLTRSMSESEDSEMQDVGDFNGHGSTEIEAYYNVPFQDQCVLQWRKTVVRGELNAPYPVFEDQSTATEDGGTQFGSQTTLSGDGRTVGAEEDMSDAEENSTDDSSVGDGDKSLASYEYETDVNTASDFDDNSSSTSSSSATVIALMRKKAPRKSAILASQKIAKINLAYGSDKTSLSSITSSSTPASTVIVPTRKTGARKNATRKVVEKDIADDTGTSSLSSTPSSLSSPSTVVVPVDKKVPSISETTNSKPVVAPVRKKGPTRIVQLKKFKRKQAEARAVRSRNPSPERRPDAENSGFHLFIDYDGFSESETRTESTWESGNGSEYEPDEDEEMGDDDDE</sequence>
<evidence type="ECO:0000313" key="3">
    <source>
        <dbReference type="Proteomes" id="UP000756921"/>
    </source>
</evidence>
<feature type="region of interest" description="Disordered" evidence="1">
    <location>
        <begin position="131"/>
        <end position="181"/>
    </location>
</feature>
<dbReference type="Proteomes" id="UP000756921">
    <property type="component" value="Unassembled WGS sequence"/>
</dbReference>
<gene>
    <name evidence="2" type="ORF">PMIN01_10774</name>
</gene>
<organism evidence="2 3">
    <name type="scientific">Paraphaeosphaeria minitans</name>
    <dbReference type="NCBI Taxonomy" id="565426"/>
    <lineage>
        <taxon>Eukaryota</taxon>
        <taxon>Fungi</taxon>
        <taxon>Dikarya</taxon>
        <taxon>Ascomycota</taxon>
        <taxon>Pezizomycotina</taxon>
        <taxon>Dothideomycetes</taxon>
        <taxon>Pleosporomycetidae</taxon>
        <taxon>Pleosporales</taxon>
        <taxon>Massarineae</taxon>
        <taxon>Didymosphaeriaceae</taxon>
        <taxon>Paraphaeosphaeria</taxon>
    </lineage>
</organism>
<comment type="caution">
    <text evidence="2">The sequence shown here is derived from an EMBL/GenBank/DDBJ whole genome shotgun (WGS) entry which is preliminary data.</text>
</comment>
<keyword evidence="3" id="KW-1185">Reference proteome</keyword>
<dbReference type="EMBL" id="WJXW01000012">
    <property type="protein sequence ID" value="KAF9731757.1"/>
    <property type="molecule type" value="Genomic_DNA"/>
</dbReference>
<reference evidence="2" key="1">
    <citation type="journal article" date="2020" name="Mol. Plant Microbe Interact.">
        <title>Genome Sequence of the Biocontrol Agent Coniothyrium minitans strain Conio (IMI 134523).</title>
        <authorList>
            <person name="Patel D."/>
            <person name="Shittu T.A."/>
            <person name="Baroncelli R."/>
            <person name="Muthumeenakshi S."/>
            <person name="Osborne T.H."/>
            <person name="Janganan T.K."/>
            <person name="Sreenivasaprasad S."/>
        </authorList>
    </citation>
    <scope>NUCLEOTIDE SEQUENCE</scope>
    <source>
        <strain evidence="2">Conio</strain>
    </source>
</reference>
<dbReference type="AlphaFoldDB" id="A0A9P6GA71"/>